<accession>A0A0P0J3R3</accession>
<feature type="region of interest" description="Disordered" evidence="1">
    <location>
        <begin position="62"/>
        <end position="88"/>
    </location>
</feature>
<dbReference type="EMBL" id="LN907867">
    <property type="protein sequence ID" value="CUU43862.1"/>
    <property type="molecule type" value="Genomic_DNA"/>
</dbReference>
<dbReference type="KEGG" id="bvr:BVIR_123"/>
<keyword evidence="3" id="KW-1185">Reference proteome</keyword>
<name>A0A0P0J3R3_BLAVI</name>
<dbReference type="RefSeq" id="WP_145911917.1">
    <property type="nucleotide sequence ID" value="NZ_AP014854.2"/>
</dbReference>
<sequence>MSARSRPALEVSMVRESIRQIVDAQSGPELVGASRLARALNSHADAGFDDLLVRHAPDLVEGAGQQPAAVGRSRVRRTNSAKGYGAKG</sequence>
<proteinExistence type="predicted"/>
<gene>
    <name evidence="2" type="ORF">BVIRIDIS_28890</name>
</gene>
<protein>
    <submittedName>
        <fullName evidence="2">Uncharacterized protein</fullName>
    </submittedName>
</protein>
<organism evidence="2 3">
    <name type="scientific">Blastochloris viridis</name>
    <name type="common">Rhodopseudomonas viridis</name>
    <dbReference type="NCBI Taxonomy" id="1079"/>
    <lineage>
        <taxon>Bacteria</taxon>
        <taxon>Pseudomonadati</taxon>
        <taxon>Pseudomonadota</taxon>
        <taxon>Alphaproteobacteria</taxon>
        <taxon>Hyphomicrobiales</taxon>
        <taxon>Blastochloridaceae</taxon>
        <taxon>Blastochloris</taxon>
    </lineage>
</organism>
<evidence type="ECO:0000313" key="2">
    <source>
        <dbReference type="EMBL" id="CUU43862.1"/>
    </source>
</evidence>
<dbReference type="Proteomes" id="UP000065734">
    <property type="component" value="Chromosome I"/>
</dbReference>
<reference evidence="3" key="1">
    <citation type="journal article" date="2016" name="Genome Announc.">
        <title>Revised genome sequence of the purple photosynthetic bacterium Blastochloris viridis.</title>
        <authorList>
            <person name="Liu L.N."/>
            <person name="Faulkner M."/>
            <person name="Liu X."/>
            <person name="Huang F."/>
            <person name="Darby A.C."/>
            <person name="Hall N."/>
        </authorList>
    </citation>
    <scope>NUCLEOTIDE SEQUENCE [LARGE SCALE GENOMIC DNA]</scope>
    <source>
        <strain evidence="3">ATCC 19567 / DSM 133 / F</strain>
    </source>
</reference>
<evidence type="ECO:0000313" key="3">
    <source>
        <dbReference type="Proteomes" id="UP000065734"/>
    </source>
</evidence>
<evidence type="ECO:0000256" key="1">
    <source>
        <dbReference type="SAM" id="MobiDB-lite"/>
    </source>
</evidence>
<dbReference type="AlphaFoldDB" id="A0A0P0J3R3"/>